<comment type="caution">
    <text evidence="1">The sequence shown here is derived from an EMBL/GenBank/DDBJ whole genome shotgun (WGS) entry which is preliminary data.</text>
</comment>
<evidence type="ECO:0000313" key="1">
    <source>
        <dbReference type="EMBL" id="KAI5666897.1"/>
    </source>
</evidence>
<keyword evidence="2" id="KW-1185">Reference proteome</keyword>
<dbReference type="Proteomes" id="UP001060085">
    <property type="component" value="Linkage Group LG04"/>
</dbReference>
<protein>
    <submittedName>
        <fullName evidence="1">Uncharacterized protein</fullName>
    </submittedName>
</protein>
<gene>
    <name evidence="1" type="ORF">M9H77_16750</name>
</gene>
<organism evidence="1 2">
    <name type="scientific">Catharanthus roseus</name>
    <name type="common">Madagascar periwinkle</name>
    <name type="synonym">Vinca rosea</name>
    <dbReference type="NCBI Taxonomy" id="4058"/>
    <lineage>
        <taxon>Eukaryota</taxon>
        <taxon>Viridiplantae</taxon>
        <taxon>Streptophyta</taxon>
        <taxon>Embryophyta</taxon>
        <taxon>Tracheophyta</taxon>
        <taxon>Spermatophyta</taxon>
        <taxon>Magnoliopsida</taxon>
        <taxon>eudicotyledons</taxon>
        <taxon>Gunneridae</taxon>
        <taxon>Pentapetalae</taxon>
        <taxon>asterids</taxon>
        <taxon>lamiids</taxon>
        <taxon>Gentianales</taxon>
        <taxon>Apocynaceae</taxon>
        <taxon>Rauvolfioideae</taxon>
        <taxon>Vinceae</taxon>
        <taxon>Catharanthinae</taxon>
        <taxon>Catharanthus</taxon>
    </lineage>
</organism>
<dbReference type="EMBL" id="CM044704">
    <property type="protein sequence ID" value="KAI5666897.1"/>
    <property type="molecule type" value="Genomic_DNA"/>
</dbReference>
<evidence type="ECO:0000313" key="2">
    <source>
        <dbReference type="Proteomes" id="UP001060085"/>
    </source>
</evidence>
<proteinExistence type="predicted"/>
<accession>A0ACC0B2L5</accession>
<sequence>MSMRLFGETISIETHTDPKVSIMSDGPSGTVNEEMAEPLRIQQLGRVIERPVWLPQDWGFQVKQRSSGKQADKYYISPSNDKLRSKNEVLHYLETGTKLKRKMKTGEGEFFNDTLKTPKFLEGSFNGNQFSMKGESYGGLMIHIAINNFLFFKLGILFVSNQDIENAEFLKITLSGSLSHMRKRGIIMYRAGVLSPSS</sequence>
<name>A0ACC0B2L5_CATRO</name>
<reference evidence="2" key="1">
    <citation type="journal article" date="2023" name="Nat. Plants">
        <title>Single-cell RNA sequencing provides a high-resolution roadmap for understanding the multicellular compartmentation of specialized metabolism.</title>
        <authorList>
            <person name="Sun S."/>
            <person name="Shen X."/>
            <person name="Li Y."/>
            <person name="Li Y."/>
            <person name="Wang S."/>
            <person name="Li R."/>
            <person name="Zhang H."/>
            <person name="Shen G."/>
            <person name="Guo B."/>
            <person name="Wei J."/>
            <person name="Xu J."/>
            <person name="St-Pierre B."/>
            <person name="Chen S."/>
            <person name="Sun C."/>
        </authorList>
    </citation>
    <scope>NUCLEOTIDE SEQUENCE [LARGE SCALE GENOMIC DNA]</scope>
</reference>